<keyword evidence="3" id="KW-0028">Amino-acid biosynthesis</keyword>
<evidence type="ECO:0000259" key="5">
    <source>
        <dbReference type="Pfam" id="PF08501"/>
    </source>
</evidence>
<feature type="domain" description="THIF-type NAD/FAD binding fold" evidence="4">
    <location>
        <begin position="121"/>
        <end position="157"/>
    </location>
</feature>
<comment type="pathway">
    <text evidence="1">Metabolic intermediate biosynthesis; chorismate biosynthesis; chorismate from D-erythrose 4-phosphate and phosphoenolpyruvate: step 4/7.</text>
</comment>
<dbReference type="SUPFAM" id="SSF53223">
    <property type="entry name" value="Aminoacid dehydrogenase-like, N-terminal domain"/>
    <property type="match status" value="1"/>
</dbReference>
<dbReference type="SUPFAM" id="SSF51735">
    <property type="entry name" value="NAD(P)-binding Rossmann-fold domains"/>
    <property type="match status" value="1"/>
</dbReference>
<dbReference type="Proteomes" id="UP001190002">
    <property type="component" value="Unassembled WGS sequence"/>
</dbReference>
<name>A0AAD2ARD0_9RALS</name>
<gene>
    <name evidence="6" type="primary">ydiB</name>
    <name evidence="6" type="ORF">R77591_02214</name>
</gene>
<organism evidence="6 7">
    <name type="scientific">Ralstonia mannitolilytica</name>
    <dbReference type="NCBI Taxonomy" id="105219"/>
    <lineage>
        <taxon>Bacteria</taxon>
        <taxon>Pseudomonadati</taxon>
        <taxon>Pseudomonadota</taxon>
        <taxon>Betaproteobacteria</taxon>
        <taxon>Burkholderiales</taxon>
        <taxon>Burkholderiaceae</taxon>
        <taxon>Ralstonia</taxon>
    </lineage>
</organism>
<dbReference type="Gene3D" id="3.40.50.10860">
    <property type="entry name" value="Leucine Dehydrogenase, chain A, domain 1"/>
    <property type="match status" value="1"/>
</dbReference>
<comment type="caution">
    <text evidence="6">The sequence shown here is derived from an EMBL/GenBank/DDBJ whole genome shotgun (WGS) entry which is preliminary data.</text>
</comment>
<dbReference type="InterPro" id="IPR013708">
    <property type="entry name" value="Shikimate_DH-bd_N"/>
</dbReference>
<dbReference type="GO" id="GO:0019632">
    <property type="term" value="P:shikimate metabolic process"/>
    <property type="evidence" value="ECO:0007669"/>
    <property type="project" value="TreeGrafter"/>
</dbReference>
<dbReference type="PANTHER" id="PTHR21089:SF1">
    <property type="entry name" value="BIFUNCTIONAL 3-DEHYDROQUINATE DEHYDRATASE_SHIKIMATE DEHYDROGENASE, CHLOROPLASTIC"/>
    <property type="match status" value="1"/>
</dbReference>
<dbReference type="Pfam" id="PF00899">
    <property type="entry name" value="ThiF"/>
    <property type="match status" value="1"/>
</dbReference>
<dbReference type="EMBL" id="CATVXE010000008">
    <property type="protein sequence ID" value="CAJ0683193.1"/>
    <property type="molecule type" value="Genomic_DNA"/>
</dbReference>
<evidence type="ECO:0000256" key="2">
    <source>
        <dbReference type="ARBA" id="ARBA00023002"/>
    </source>
</evidence>
<sequence>MISGKTTLIAHIGYPTETFKSPMIYNPWFDENGIDAVVMPMGVKAEDYAQSFASIMRFTNLRGALITMPHKVTTVDMVDEVTPAVRIAGACNAVLKREDGTLLGDQFDGAGFVRGVLRKGRQLEGARVLLSGAGGVGSAIAASLAAAGVGELALYDTRAASAYDTRAASAESLAQRLREHYPALRVRTGSNDPDGFDVAVNATPMGMKEDDPLPFDVARISPSCFVGEVVMKSEYTPLLRAVRDKGCEVQVGTDMLFEMIPAYLEFFGFGTATPDELRRTAAIAY</sequence>
<dbReference type="EC" id="1.1.1.282" evidence="6"/>
<dbReference type="InterPro" id="IPR046346">
    <property type="entry name" value="Aminoacid_DH-like_N_sf"/>
</dbReference>
<dbReference type="GO" id="GO:0050661">
    <property type="term" value="F:NADP binding"/>
    <property type="evidence" value="ECO:0007669"/>
    <property type="project" value="TreeGrafter"/>
</dbReference>
<dbReference type="PANTHER" id="PTHR21089">
    <property type="entry name" value="SHIKIMATE DEHYDROGENASE"/>
    <property type="match status" value="1"/>
</dbReference>
<proteinExistence type="predicted"/>
<dbReference type="RefSeq" id="WP_222328470.1">
    <property type="nucleotide sequence ID" value="NZ_CATVXE010000008.1"/>
</dbReference>
<dbReference type="InterPro" id="IPR022893">
    <property type="entry name" value="Shikimate_DH_fam"/>
</dbReference>
<evidence type="ECO:0000259" key="4">
    <source>
        <dbReference type="Pfam" id="PF00899"/>
    </source>
</evidence>
<dbReference type="Gene3D" id="3.40.50.720">
    <property type="entry name" value="NAD(P)-binding Rossmann-like Domain"/>
    <property type="match status" value="1"/>
</dbReference>
<protein>
    <submittedName>
        <fullName evidence="6">Quinate/shikimate dehydrogenase</fullName>
        <ecNumber evidence="6">1.1.1.282</ecNumber>
    </submittedName>
</protein>
<evidence type="ECO:0000256" key="3">
    <source>
        <dbReference type="ARBA" id="ARBA00023141"/>
    </source>
</evidence>
<evidence type="ECO:0000313" key="6">
    <source>
        <dbReference type="EMBL" id="CAJ0683193.1"/>
    </source>
</evidence>
<evidence type="ECO:0000313" key="7">
    <source>
        <dbReference type="Proteomes" id="UP001190002"/>
    </source>
</evidence>
<feature type="domain" description="Shikimate dehydrogenase substrate binding N-terminal" evidence="5">
    <location>
        <begin position="12"/>
        <end position="94"/>
    </location>
</feature>
<dbReference type="InterPro" id="IPR000594">
    <property type="entry name" value="ThiF_NAD_FAD-bd"/>
</dbReference>
<dbReference type="GO" id="GO:0009423">
    <property type="term" value="P:chorismate biosynthetic process"/>
    <property type="evidence" value="ECO:0007669"/>
    <property type="project" value="TreeGrafter"/>
</dbReference>
<dbReference type="AlphaFoldDB" id="A0AAD2ARD0"/>
<keyword evidence="2 6" id="KW-0560">Oxidoreductase</keyword>
<dbReference type="Pfam" id="PF08501">
    <property type="entry name" value="Shikimate_dh_N"/>
    <property type="match status" value="1"/>
</dbReference>
<keyword evidence="3" id="KW-0057">Aromatic amino acid biosynthesis</keyword>
<dbReference type="InterPro" id="IPR036291">
    <property type="entry name" value="NAD(P)-bd_dom_sf"/>
</dbReference>
<evidence type="ECO:0000256" key="1">
    <source>
        <dbReference type="ARBA" id="ARBA00004871"/>
    </source>
</evidence>
<dbReference type="GO" id="GO:0004764">
    <property type="term" value="F:shikimate 3-dehydrogenase (NADP+) activity"/>
    <property type="evidence" value="ECO:0007669"/>
    <property type="project" value="InterPro"/>
</dbReference>
<reference evidence="6" key="1">
    <citation type="submission" date="2023-07" db="EMBL/GenBank/DDBJ databases">
        <authorList>
            <person name="Peeters C."/>
        </authorList>
    </citation>
    <scope>NUCLEOTIDE SEQUENCE</scope>
    <source>
        <strain evidence="6">R-77591</strain>
    </source>
</reference>
<accession>A0AAD2ARD0</accession>
<dbReference type="GO" id="GO:0005829">
    <property type="term" value="C:cytosol"/>
    <property type="evidence" value="ECO:0007669"/>
    <property type="project" value="TreeGrafter"/>
</dbReference>
<dbReference type="GO" id="GO:0009073">
    <property type="term" value="P:aromatic amino acid family biosynthetic process"/>
    <property type="evidence" value="ECO:0007669"/>
    <property type="project" value="UniProtKB-KW"/>
</dbReference>